<sequence length="230" mass="25733">MSTGLTVTDLSTALPKQIRGKVSQELVDAVNNMVQDPEMREMYRENIISYTNVLDKGKFRLPQYLDAVRYVSFKLMGETNIKSYIKTFPSKYAGFKTKGVSEADIAKYVHAYNKSKLVNLIWEQSMVPFHVLNQDARQKALNTQVELMMHAQSEKVRSDAANSVLTHLKPPETTKIELDVGVQETSALSELREVSANFAAMQKNMALAGGMTAKEIAHQSLTIEGEVEDV</sequence>
<accession>A0A2I7RUE3</accession>
<protein>
    <submittedName>
        <fullName evidence="1">Uncharacterized protein</fullName>
    </submittedName>
</protein>
<gene>
    <name evidence="1" type="ORF">NVP1238A_10</name>
</gene>
<organism evidence="1 2">
    <name type="scientific">Vibrio phage 1.238.A._10N.261.52.F10</name>
    <dbReference type="NCBI Taxonomy" id="1881231"/>
    <lineage>
        <taxon>Viruses</taxon>
        <taxon>Duplodnaviria</taxon>
        <taxon>Heunggongvirae</taxon>
        <taxon>Uroviricota</taxon>
        <taxon>Caudoviricetes</taxon>
        <taxon>Schitoviridae</taxon>
        <taxon>Pariacacavirus</taxon>
        <taxon>Pariacacavirus 1238A</taxon>
    </lineage>
</organism>
<evidence type="ECO:0000313" key="2">
    <source>
        <dbReference type="Proteomes" id="UP000269348"/>
    </source>
</evidence>
<dbReference type="Proteomes" id="UP000269348">
    <property type="component" value="Segment"/>
</dbReference>
<proteinExistence type="predicted"/>
<name>A0A2I7RUE3_9CAUD</name>
<evidence type="ECO:0000313" key="1">
    <source>
        <dbReference type="EMBL" id="AUR97259.1"/>
    </source>
</evidence>
<keyword evidence="2" id="KW-1185">Reference proteome</keyword>
<dbReference type="EMBL" id="MG592603">
    <property type="protein sequence ID" value="AUR97259.1"/>
    <property type="molecule type" value="Genomic_DNA"/>
</dbReference>
<reference evidence="1 2" key="1">
    <citation type="submission" date="2017-11" db="EMBL/GenBank/DDBJ databases">
        <title>A major lineage of nontailed dsDNA viruses as unrecognized killers of marine bacteria.</title>
        <authorList>
            <person name="Kauffman K.M."/>
            <person name="Hussain F.A."/>
            <person name="Yang J."/>
            <person name="Arevalo P."/>
            <person name="Brown J.M."/>
            <person name="Chang W.K."/>
            <person name="VanInsberghe D."/>
            <person name="Elsherbini J."/>
            <person name="Cutler M.B."/>
            <person name="Kelly L."/>
            <person name="Polz M.F."/>
        </authorList>
    </citation>
    <scope>NUCLEOTIDE SEQUENCE [LARGE SCALE GENOMIC DNA]</scope>
</reference>